<dbReference type="EMBL" id="RAVZ01000010">
    <property type="protein sequence ID" value="RKG93336.1"/>
    <property type="molecule type" value="Genomic_DNA"/>
</dbReference>
<evidence type="ECO:0000313" key="3">
    <source>
        <dbReference type="Proteomes" id="UP000268094"/>
    </source>
</evidence>
<keyword evidence="1" id="KW-0472">Membrane</keyword>
<keyword evidence="3" id="KW-1185">Reference proteome</keyword>
<protein>
    <recommendedName>
        <fullName evidence="4">PH domain-containing protein</fullName>
    </recommendedName>
</protein>
<dbReference type="RefSeq" id="WP_120539071.1">
    <property type="nucleotide sequence ID" value="NZ_RAVZ01000010.1"/>
</dbReference>
<evidence type="ECO:0008006" key="4">
    <source>
        <dbReference type="Google" id="ProtNLM"/>
    </source>
</evidence>
<gene>
    <name evidence="2" type="ORF">D7V88_03070</name>
</gene>
<feature type="transmembrane region" description="Helical" evidence="1">
    <location>
        <begin position="55"/>
        <end position="71"/>
    </location>
</feature>
<sequence length="372" mass="40842">MRCGPHRWFISGSFLTLQHEVRPLDRWLSWGALVAALGFPVFSLSTGILSNDGRIWLLMVGLGVLAAHHLASRWKVLLNLDNRTLWRRTGYRESFTGQAQPLEPFTSVALRMRGQGTSDGPFFPKAYSVVLVSPARALTLSHSDDREEALELAQAVSRFLGVGLSVEGGQSRPVTARLEEAPLSEGGIPALPSGSAIRFTQGERGLTLELPPCGWSFVYAAQAVLALLIGVGGPVFFLVQWSRMFGLRSAASTVPVITCAILLACGAFLFWRVARESTTGWTVTASSRGLQLTRHGPWRPRQLTRLPALRIQDIDLRDTRTETSRGRSVVIEYDAGLVQLGMDLSQAELEWTETVLRRALATPSKVARREAV</sequence>
<feature type="transmembrane region" description="Helical" evidence="1">
    <location>
        <begin position="27"/>
        <end position="48"/>
    </location>
</feature>
<proteinExistence type="predicted"/>
<comment type="caution">
    <text evidence="2">The sequence shown here is derived from an EMBL/GenBank/DDBJ whole genome shotgun (WGS) entry which is preliminary data.</text>
</comment>
<dbReference type="AlphaFoldDB" id="A0A3A8JED9"/>
<evidence type="ECO:0000256" key="1">
    <source>
        <dbReference type="SAM" id="Phobius"/>
    </source>
</evidence>
<dbReference type="Proteomes" id="UP000268094">
    <property type="component" value="Unassembled WGS sequence"/>
</dbReference>
<dbReference type="OrthoDB" id="5502493at2"/>
<reference evidence="3" key="1">
    <citation type="submission" date="2018-09" db="EMBL/GenBank/DDBJ databases">
        <authorList>
            <person name="Livingstone P.G."/>
            <person name="Whitworth D.E."/>
        </authorList>
    </citation>
    <scope>NUCLEOTIDE SEQUENCE [LARGE SCALE GENOMIC DNA]</scope>
    <source>
        <strain evidence="3">CA054A</strain>
    </source>
</reference>
<accession>A0A3A8JED9</accession>
<keyword evidence="1" id="KW-1133">Transmembrane helix</keyword>
<name>A0A3A8JED9_9BACT</name>
<evidence type="ECO:0000313" key="2">
    <source>
        <dbReference type="EMBL" id="RKG93336.1"/>
    </source>
</evidence>
<organism evidence="2 3">
    <name type="scientific">Corallococcus terminator</name>
    <dbReference type="NCBI Taxonomy" id="2316733"/>
    <lineage>
        <taxon>Bacteria</taxon>
        <taxon>Pseudomonadati</taxon>
        <taxon>Myxococcota</taxon>
        <taxon>Myxococcia</taxon>
        <taxon>Myxococcales</taxon>
        <taxon>Cystobacterineae</taxon>
        <taxon>Myxococcaceae</taxon>
        <taxon>Corallococcus</taxon>
    </lineage>
</organism>
<feature type="transmembrane region" description="Helical" evidence="1">
    <location>
        <begin position="251"/>
        <end position="271"/>
    </location>
</feature>
<feature type="transmembrane region" description="Helical" evidence="1">
    <location>
        <begin position="217"/>
        <end position="239"/>
    </location>
</feature>
<keyword evidence="1" id="KW-0812">Transmembrane</keyword>